<evidence type="ECO:0000256" key="1">
    <source>
        <dbReference type="SAM" id="Phobius"/>
    </source>
</evidence>
<comment type="caution">
    <text evidence="2">The sequence shown here is derived from an EMBL/GenBank/DDBJ whole genome shotgun (WGS) entry which is preliminary data.</text>
</comment>
<evidence type="ECO:0000313" key="2">
    <source>
        <dbReference type="EMBL" id="KAA9004448.1"/>
    </source>
</evidence>
<proteinExistence type="predicted"/>
<dbReference type="RefSeq" id="WP_150453110.1">
    <property type="nucleotide sequence ID" value="NZ_VYKI01000001.1"/>
</dbReference>
<keyword evidence="1" id="KW-1133">Transmembrane helix</keyword>
<name>A0ABQ6T659_9GAMM</name>
<keyword evidence="3" id="KW-1185">Reference proteome</keyword>
<feature type="transmembrane region" description="Helical" evidence="1">
    <location>
        <begin position="55"/>
        <end position="75"/>
    </location>
</feature>
<protein>
    <recommendedName>
        <fullName evidence="4">Transmembrane protein</fullName>
    </recommendedName>
</protein>
<evidence type="ECO:0008006" key="4">
    <source>
        <dbReference type="Google" id="ProtNLM"/>
    </source>
</evidence>
<keyword evidence="1" id="KW-0812">Transmembrane</keyword>
<organism evidence="2 3">
    <name type="scientific">Stenotrophomonas cyclobalanopsidis</name>
    <dbReference type="NCBI Taxonomy" id="2771362"/>
    <lineage>
        <taxon>Bacteria</taxon>
        <taxon>Pseudomonadati</taxon>
        <taxon>Pseudomonadota</taxon>
        <taxon>Gammaproteobacteria</taxon>
        <taxon>Lysobacterales</taxon>
        <taxon>Lysobacteraceae</taxon>
        <taxon>Stenotrophomonas</taxon>
    </lineage>
</organism>
<sequence>MNARSSRRNPAERDSFASDRRLLRSVQQLALAGLALVLVWPAARGSSVWLGWLPLWLVGMPLAAWWALLGCPLPLRAWLRRQRQPGVQARRLPARARRARTAAA</sequence>
<dbReference type="EMBL" id="VYKI01000001">
    <property type="protein sequence ID" value="KAA9004448.1"/>
    <property type="molecule type" value="Genomic_DNA"/>
</dbReference>
<dbReference type="Proteomes" id="UP000326367">
    <property type="component" value="Unassembled WGS sequence"/>
</dbReference>
<accession>A0ABQ6T659</accession>
<keyword evidence="1" id="KW-0472">Membrane</keyword>
<reference evidence="2 3" key="1">
    <citation type="journal article" date="2020" name="Antonie Van Leeuwenhoek">
        <title>Stenotrophomonas cyclobalanopsidis sp. nov., isolated from the leaf spot disease of Cyclobalanopsis patelliformis.</title>
        <authorList>
            <person name="Bian D.R."/>
            <person name="Xue H."/>
            <person name="Piao C.G."/>
            <person name="Li Y."/>
        </authorList>
    </citation>
    <scope>NUCLEOTIDE SEQUENCE [LARGE SCALE GENOMIC DNA]</scope>
    <source>
        <strain evidence="2 3">TPQG1-4</strain>
    </source>
</reference>
<gene>
    <name evidence="2" type="ORF">FJU31_00945</name>
</gene>
<evidence type="ECO:0000313" key="3">
    <source>
        <dbReference type="Proteomes" id="UP000326367"/>
    </source>
</evidence>